<dbReference type="RefSeq" id="WP_032527624.1">
    <property type="nucleotide sequence ID" value="NZ_CP138951.1"/>
</dbReference>
<sequence>MKLFKSLLVAPAALGLLSPLSATASEVNLNEISNYSDIESMEFANSFSNDDSNIKTPLLAGGEGLVDGHSHDGSFSETTTASFTVDGLLGFEDDDDAAAVDNDDNVVATYSFQLDLNTSFTGEDSLDIAIDAGNAGIDAIDEYDRNGNGDGLTVDGVVYTFPVGDKMTAFVGDNTNGSNLFTKACVYGGPGDMLSDCGDVNASIANTGWARGGVAIGASYDFQNGLTAAVGAQTQDNDVFNEEGQDAYAGNLAYTGDNYGISLTYGVVEEMTNNALTDEDDKYTALNAYYTPDGSLPSISVGYEVGNLGGAAAGADEQASFMIGLTWDEVGPGSAGIAMGHSNTVENADELYQYEAYYEYPVNDSMTVTPLIYTLDAAGANTDDTSGAMVKTTFKF</sequence>
<dbReference type="AlphaFoldDB" id="A0A0A2A2U1"/>
<comment type="caution">
    <text evidence="2">The sequence shown here is derived from an EMBL/GenBank/DDBJ whole genome shotgun (WGS) entry which is preliminary data.</text>
</comment>
<reference evidence="3" key="1">
    <citation type="journal article" date="2014" name="Sci. Data">
        <title>Genomes of diverse isolates of the marine cyanobacterium Prochlorococcus.</title>
        <authorList>
            <person name="Biller S."/>
            <person name="Berube P."/>
            <person name="Thompson J."/>
            <person name="Kelly L."/>
            <person name="Roggensack S."/>
            <person name="Awad L."/>
            <person name="Roache-Johnson K."/>
            <person name="Ding H."/>
            <person name="Giovannoni S.J."/>
            <person name="Moore L.R."/>
            <person name="Chisholm S.W."/>
        </authorList>
    </citation>
    <scope>NUCLEOTIDE SEQUENCE [LARGE SCALE GENOMIC DNA]</scope>
    <source>
        <strain evidence="3">MIT 9302</strain>
    </source>
</reference>
<dbReference type="Proteomes" id="UP000030445">
    <property type="component" value="Unassembled WGS sequence"/>
</dbReference>
<dbReference type="OrthoDB" id="539472at2"/>
<protein>
    <submittedName>
        <fullName evidence="2">Putative porin</fullName>
    </submittedName>
</protein>
<proteinExistence type="predicted"/>
<accession>A0A0A2A2U1</accession>
<name>A0A0A2A2U1_PROMR</name>
<organism evidence="2 3">
    <name type="scientific">Prochlorococcus marinus str. MIT 9302</name>
    <dbReference type="NCBI Taxonomy" id="74545"/>
    <lineage>
        <taxon>Bacteria</taxon>
        <taxon>Bacillati</taxon>
        <taxon>Cyanobacteriota</taxon>
        <taxon>Cyanophyceae</taxon>
        <taxon>Synechococcales</taxon>
        <taxon>Prochlorococcaceae</taxon>
        <taxon>Prochlorococcus</taxon>
    </lineage>
</organism>
<evidence type="ECO:0000256" key="1">
    <source>
        <dbReference type="SAM" id="SignalP"/>
    </source>
</evidence>
<evidence type="ECO:0000313" key="2">
    <source>
        <dbReference type="EMBL" id="KGF95905.1"/>
    </source>
</evidence>
<keyword evidence="1" id="KW-0732">Signal</keyword>
<dbReference type="EMBL" id="JNAM01000017">
    <property type="protein sequence ID" value="KGF95905.1"/>
    <property type="molecule type" value="Genomic_DNA"/>
</dbReference>
<evidence type="ECO:0000313" key="3">
    <source>
        <dbReference type="Proteomes" id="UP000030445"/>
    </source>
</evidence>
<dbReference type="SUPFAM" id="SSF56935">
    <property type="entry name" value="Porins"/>
    <property type="match status" value="1"/>
</dbReference>
<dbReference type="eggNOG" id="COG3659">
    <property type="taxonomic scope" value="Bacteria"/>
</dbReference>
<gene>
    <name evidence="2" type="ORF">EU96_2049</name>
</gene>
<feature type="signal peptide" evidence="1">
    <location>
        <begin position="1"/>
        <end position="24"/>
    </location>
</feature>
<feature type="chain" id="PRO_5001997236" evidence="1">
    <location>
        <begin position="25"/>
        <end position="396"/>
    </location>
</feature>
<dbReference type="STRING" id="74545.EU96_2049"/>